<feature type="coiled-coil region" evidence="1">
    <location>
        <begin position="102"/>
        <end position="136"/>
    </location>
</feature>
<dbReference type="RefSeq" id="WP_007843337.1">
    <property type="nucleotide sequence ID" value="NZ_AKJY01000034.1"/>
</dbReference>
<reference evidence="2 3" key="1">
    <citation type="journal article" date="2012" name="J. Bacteriol.">
        <title>Twenty-one genome sequences from Pseudomonas species and 19 genome sequences from diverse bacteria isolated from the rhizosphere and endosphere of Populus deltoides.</title>
        <authorList>
            <person name="Brown S.D."/>
            <person name="Utturkar S.M."/>
            <person name="Klingeman D.M."/>
            <person name="Johnson C.M."/>
            <person name="Martin S.L."/>
            <person name="Land M.L."/>
            <person name="Lu T.Y."/>
            <person name="Schadt C.W."/>
            <person name="Doktycz M.J."/>
            <person name="Pelletier D.A."/>
        </authorList>
    </citation>
    <scope>NUCLEOTIDE SEQUENCE [LARGE SCALE GENOMIC DNA]</scope>
    <source>
        <strain evidence="2 3">CF314</strain>
    </source>
</reference>
<dbReference type="AlphaFoldDB" id="J2KG54"/>
<keyword evidence="1" id="KW-0175">Coiled coil</keyword>
<dbReference type="PATRIC" id="fig|1144316.3.peg.2105"/>
<evidence type="ECO:0000313" key="3">
    <source>
        <dbReference type="Proteomes" id="UP000007509"/>
    </source>
</evidence>
<dbReference type="Proteomes" id="UP000007509">
    <property type="component" value="Unassembled WGS sequence"/>
</dbReference>
<protein>
    <submittedName>
        <fullName evidence="2">Uncharacterized protein</fullName>
    </submittedName>
</protein>
<evidence type="ECO:0000256" key="1">
    <source>
        <dbReference type="SAM" id="Coils"/>
    </source>
</evidence>
<gene>
    <name evidence="2" type="ORF">PMI13_02094</name>
</gene>
<keyword evidence="3" id="KW-1185">Reference proteome</keyword>
<name>J2KG54_9FLAO</name>
<sequence>MKLTPMKVVITPLILSVFFSCKKETHVASSLTDSISYVKEAQKDSLIKERQDQGFFVFETELCTNKGYFDESKYTRDELEATYQLYYKFGGAILSSPHVFKLADLQEVRRDKDQILKKLEKEFKEKKKAIENLQVVNIPYWQNVKKQTLQSLMQEYETEKNQIAAYSDPSVLLKDKYSENCERFIKALNSNDNEMTAEWRKLREEMSRKNGNPQNVMNEFENRFNSPDKRDYAIMDLIVFGWGNCVNDNIQRPEHNTEMNKNFNSLFTKIDAECDEP</sequence>
<comment type="caution">
    <text evidence="2">The sequence shown here is derived from an EMBL/GenBank/DDBJ whole genome shotgun (WGS) entry which is preliminary data.</text>
</comment>
<dbReference type="PROSITE" id="PS51257">
    <property type="entry name" value="PROKAR_LIPOPROTEIN"/>
    <property type="match status" value="1"/>
</dbReference>
<evidence type="ECO:0000313" key="2">
    <source>
        <dbReference type="EMBL" id="EJL72103.1"/>
    </source>
</evidence>
<accession>J2KG54</accession>
<organism evidence="2 3">
    <name type="scientific">Chryseobacterium populi</name>
    <dbReference type="NCBI Taxonomy" id="1144316"/>
    <lineage>
        <taxon>Bacteria</taxon>
        <taxon>Pseudomonadati</taxon>
        <taxon>Bacteroidota</taxon>
        <taxon>Flavobacteriia</taxon>
        <taxon>Flavobacteriales</taxon>
        <taxon>Weeksellaceae</taxon>
        <taxon>Chryseobacterium group</taxon>
        <taxon>Chryseobacterium</taxon>
    </lineage>
</organism>
<dbReference type="EMBL" id="AKJY01000034">
    <property type="protein sequence ID" value="EJL72103.1"/>
    <property type="molecule type" value="Genomic_DNA"/>
</dbReference>
<proteinExistence type="predicted"/>